<dbReference type="SUPFAM" id="SSF53067">
    <property type="entry name" value="Actin-like ATPase domain"/>
    <property type="match status" value="2"/>
</dbReference>
<dbReference type="HOGENOM" id="CLU_009958_6_5_1"/>
<proteinExistence type="predicted"/>
<dbReference type="Proteomes" id="UP000008142">
    <property type="component" value="Unassembled WGS sequence"/>
</dbReference>
<protein>
    <recommendedName>
        <fullName evidence="3">Hsp70-like protein</fullName>
    </recommendedName>
</protein>
<sequence>MAPDTETRILSKFGSLGLNSGNKIIVGVDYGTTFTGASYVSSRGKGLDDITVIDIWPGTSRDTTAVVKAPSRIAYPDDNQRVSTKRWGYQVLPGMTTFSWTKLLLDQNAPLSKYDDPGLEKASDIGILKLPEGKSATDVVSDYLSEVYHHILQRIGKQITEDTLRTTPLEFWFTVPAIWSDQAKNATVNAARQAGFGTRPNDEIFLISEPEAAAITSLKKYTNPNGIGGFVKPGDGVLVCDCGGGTVSCAQASARGKCGSTAVDRNFYQLMSDRFGDAFDNLPMKRKGPGSELMNKFEVIKKDFGHSNDPTIFELPLNMNAPHAKPEYFDDEERIVLLSRGQTTDMCPSEDLQSVFEPVVEQILSLVREQIQDARKATGHRINRIILVGGFGDSEYLRRKFRSSFESMDIAVTVPDKPQATIVQGAALRGLEGIRSTTKKCRRHYGFLRSIPFRDGIDAESKAYIDWFTGGKRVDGIMKWMICKVIHGSVAPFLLSLETFPITLIKQGEKYTENYTYMAHVACMHYEFRSLKYLDTLYACDLTDAPERKNPDCYVVGDIEVNFSNADLNKFPSKYLYGRRVYLLEYTLKVIFGAQDGVLKFEAASQGKTIGRTSINFNTIKYY</sequence>
<dbReference type="AlphaFoldDB" id="F0UNQ7"/>
<reference evidence="2" key="1">
    <citation type="submission" date="2008-07" db="EMBL/GenBank/DDBJ databases">
        <title>Annotation of Ajellomyces capsulatus strain H88.</title>
        <authorList>
            <person name="Champion M."/>
            <person name="Cuomo C."/>
            <person name="Ma L.-J."/>
            <person name="Henn M.R."/>
            <person name="Sil A."/>
            <person name="Goldman B."/>
            <person name="Young S.K."/>
            <person name="Kodira C.D."/>
            <person name="Zeng Q."/>
            <person name="Koehrsen M."/>
            <person name="Alvarado L."/>
            <person name="Berlin A."/>
            <person name="Borenstein D."/>
            <person name="Chen Z."/>
            <person name="Engels R."/>
            <person name="Freedman E."/>
            <person name="Gellesch M."/>
            <person name="Goldberg J."/>
            <person name="Griggs A."/>
            <person name="Gujja S."/>
            <person name="Heiman D."/>
            <person name="Hepburn T."/>
            <person name="Howarth C."/>
            <person name="Jen D."/>
            <person name="Larson L."/>
            <person name="Lewis B."/>
            <person name="Mehta T."/>
            <person name="Park D."/>
            <person name="Pearson M."/>
            <person name="Roberts A."/>
            <person name="Saif S."/>
            <person name="Shea T."/>
            <person name="Shenoy N."/>
            <person name="Sisk P."/>
            <person name="Stolte C."/>
            <person name="Sykes S."/>
            <person name="Walk T."/>
            <person name="White J."/>
            <person name="Yandava C."/>
            <person name="Klein B."/>
            <person name="McEwen J.G."/>
            <person name="Puccia R."/>
            <person name="Goldman G.H."/>
            <person name="Felipe M.S."/>
            <person name="Nino-Vega G."/>
            <person name="San-Blas G."/>
            <person name="Taylor J."/>
            <person name="Mendoza L."/>
            <person name="Galagan J."/>
            <person name="Nusbaum C."/>
            <person name="Birren B."/>
        </authorList>
    </citation>
    <scope>NUCLEOTIDE SEQUENCE [LARGE SCALE GENOMIC DNA]</scope>
    <source>
        <strain evidence="2">H88</strain>
    </source>
</reference>
<dbReference type="EMBL" id="DS990640">
    <property type="protein sequence ID" value="EGC46819.1"/>
    <property type="molecule type" value="Genomic_DNA"/>
</dbReference>
<dbReference type="OMA" id="KRCRRHY"/>
<evidence type="ECO:0000313" key="1">
    <source>
        <dbReference type="EMBL" id="EGC46819.1"/>
    </source>
</evidence>
<dbReference type="PANTHER" id="PTHR14187">
    <property type="entry name" value="ALPHA KINASE/ELONGATION FACTOR 2 KINASE"/>
    <property type="match status" value="1"/>
</dbReference>
<evidence type="ECO:0000313" key="2">
    <source>
        <dbReference type="Proteomes" id="UP000008142"/>
    </source>
</evidence>
<dbReference type="STRING" id="544711.F0UNQ7"/>
<dbReference type="InterPro" id="IPR043129">
    <property type="entry name" value="ATPase_NBD"/>
</dbReference>
<dbReference type="PANTHER" id="PTHR14187:SF81">
    <property type="entry name" value="HSP70 FAMILY PROTEIN (AFU_ORTHOLOGUE AFUA_4G14040)"/>
    <property type="match status" value="1"/>
</dbReference>
<evidence type="ECO:0008006" key="3">
    <source>
        <dbReference type="Google" id="ProtNLM"/>
    </source>
</evidence>
<accession>F0UNQ7</accession>
<dbReference type="Gene3D" id="3.90.640.10">
    <property type="entry name" value="Actin, Chain A, domain 4"/>
    <property type="match status" value="1"/>
</dbReference>
<dbReference type="VEuPathDB" id="FungiDB:I7I53_00092"/>
<name>F0UNQ7_AJEC8</name>
<dbReference type="Gene3D" id="3.30.420.40">
    <property type="match status" value="2"/>
</dbReference>
<dbReference type="CDD" id="cd10170">
    <property type="entry name" value="ASKHA_NBD_HSP70"/>
    <property type="match status" value="1"/>
</dbReference>
<gene>
    <name evidence="1" type="ORF">HCEG_06034</name>
</gene>
<dbReference type="OrthoDB" id="2963168at2759"/>
<organism evidence="2">
    <name type="scientific">Ajellomyces capsulatus (strain H88)</name>
    <name type="common">Darling's disease fungus</name>
    <name type="synonym">Histoplasma capsulatum</name>
    <dbReference type="NCBI Taxonomy" id="544711"/>
    <lineage>
        <taxon>Eukaryota</taxon>
        <taxon>Fungi</taxon>
        <taxon>Dikarya</taxon>
        <taxon>Ascomycota</taxon>
        <taxon>Pezizomycotina</taxon>
        <taxon>Eurotiomycetes</taxon>
        <taxon>Eurotiomycetidae</taxon>
        <taxon>Onygenales</taxon>
        <taxon>Ajellomycetaceae</taxon>
        <taxon>Histoplasma</taxon>
    </lineage>
</organism>